<name>A0AAN7YRD2_9MYCE</name>
<comment type="caution">
    <text evidence="7">The sequence shown here is derived from an EMBL/GenBank/DDBJ whole genome shotgun (WGS) entry which is preliminary data.</text>
</comment>
<proteinExistence type="inferred from homology"/>
<dbReference type="PROSITE" id="PS00070">
    <property type="entry name" value="ALDEHYDE_DEHYDR_CYS"/>
    <property type="match status" value="1"/>
</dbReference>
<dbReference type="InterPro" id="IPR016160">
    <property type="entry name" value="Ald_DH_CS_CYS"/>
</dbReference>
<dbReference type="PROSITE" id="PS00687">
    <property type="entry name" value="ALDEHYDE_DEHYDR_GLU"/>
    <property type="match status" value="1"/>
</dbReference>
<dbReference type="PANTHER" id="PTHR43720">
    <property type="entry name" value="2-AMINOMUCONIC SEMIALDEHYDE DEHYDROGENASE"/>
    <property type="match status" value="1"/>
</dbReference>
<dbReference type="FunFam" id="3.40.605.10:FF:000001">
    <property type="entry name" value="Aldehyde dehydrogenase 1"/>
    <property type="match status" value="1"/>
</dbReference>
<evidence type="ECO:0000313" key="7">
    <source>
        <dbReference type="EMBL" id="KAK5581284.1"/>
    </source>
</evidence>
<dbReference type="FunFam" id="3.40.309.10:FF:000012">
    <property type="entry name" value="Betaine aldehyde dehydrogenase"/>
    <property type="match status" value="1"/>
</dbReference>
<reference evidence="7 8" key="1">
    <citation type="submission" date="2023-11" db="EMBL/GenBank/DDBJ databases">
        <title>Dfirmibasis_genome.</title>
        <authorList>
            <person name="Edelbroek B."/>
            <person name="Kjellin J."/>
            <person name="Jerlstrom-Hultqvist J."/>
            <person name="Soderbom F."/>
        </authorList>
    </citation>
    <scope>NUCLEOTIDE SEQUENCE [LARGE SCALE GENOMIC DNA]</scope>
    <source>
        <strain evidence="7 8">TNS-C-14</strain>
    </source>
</reference>
<dbReference type="Gene3D" id="3.40.309.10">
    <property type="entry name" value="Aldehyde Dehydrogenase, Chain A, domain 2"/>
    <property type="match status" value="1"/>
</dbReference>
<dbReference type="InterPro" id="IPR015590">
    <property type="entry name" value="Aldehyde_DH_dom"/>
</dbReference>
<dbReference type="InterPro" id="IPR016162">
    <property type="entry name" value="Ald_DH_N"/>
</dbReference>
<dbReference type="SUPFAM" id="SSF53720">
    <property type="entry name" value="ALDH-like"/>
    <property type="match status" value="1"/>
</dbReference>
<keyword evidence="2 5" id="KW-0560">Oxidoreductase</keyword>
<organism evidence="7 8">
    <name type="scientific">Dictyostelium firmibasis</name>
    <dbReference type="NCBI Taxonomy" id="79012"/>
    <lineage>
        <taxon>Eukaryota</taxon>
        <taxon>Amoebozoa</taxon>
        <taxon>Evosea</taxon>
        <taxon>Eumycetozoa</taxon>
        <taxon>Dictyostelia</taxon>
        <taxon>Dictyosteliales</taxon>
        <taxon>Dictyosteliaceae</taxon>
        <taxon>Dictyostelium</taxon>
    </lineage>
</organism>
<dbReference type="PANTHER" id="PTHR43720:SF2">
    <property type="entry name" value="2-AMINOMUCONIC SEMIALDEHYDE DEHYDROGENASE"/>
    <property type="match status" value="1"/>
</dbReference>
<comment type="similarity">
    <text evidence="1 5">Belongs to the aldehyde dehydrogenase family.</text>
</comment>
<evidence type="ECO:0000256" key="5">
    <source>
        <dbReference type="RuleBase" id="RU003345"/>
    </source>
</evidence>
<evidence type="ECO:0000256" key="4">
    <source>
        <dbReference type="PROSITE-ProRule" id="PRU10007"/>
    </source>
</evidence>
<sequence length="496" mass="54953">MKEGVCHFKNFINGEYVEPIDKKYLANFDPSVGEIYSYVPDSNEKDINEAVKAAKEAFPSWSSKSSQERSDMLYKIANELERRLKEFAELESRDQGKTITTASSIEIPRSIYNFRFFAGAILHHQNESTIGPIPNVLNYTLRSPLGVCGLISPWNLPLYLLTWKIAPAIATGNTCVCKPSEMTPATAHLLGEVFNTVGLPRGVVNIVFGNGPNAGSPLVRHQNVPLISFTGGTKTGEIIQQQASPLNKKLSLELGGKNPGIIFDDCKFEECVETSIRSSFSNQGEICLCTSRLYVQEGIYDKFVEQFVEKTKKIVLGNPQSEKSGMGALISEDHLKKIEYYVQLAKDEGGTILCGGKRPDLSTILGGSENEKLKNGYFYEPTVITGLNPLTSRVLKEEIFGPVITITSFSTEEQVIQYANDVEYGLASSLWSQNVDRCHRVASKIECGICWVNCWLIRDLRTPFGGVKRSGIGREGGDHSIDFFTEQKNICIKIGN</sequence>
<evidence type="ECO:0000256" key="1">
    <source>
        <dbReference type="ARBA" id="ARBA00009986"/>
    </source>
</evidence>
<dbReference type="Proteomes" id="UP001344447">
    <property type="component" value="Unassembled WGS sequence"/>
</dbReference>
<accession>A0AAN7YRD2</accession>
<dbReference type="Pfam" id="PF00171">
    <property type="entry name" value="Aldedh"/>
    <property type="match status" value="1"/>
</dbReference>
<dbReference type="InterPro" id="IPR016163">
    <property type="entry name" value="Ald_DH_C"/>
</dbReference>
<evidence type="ECO:0000256" key="2">
    <source>
        <dbReference type="ARBA" id="ARBA00023002"/>
    </source>
</evidence>
<feature type="active site" evidence="4">
    <location>
        <position position="253"/>
    </location>
</feature>
<dbReference type="InterPro" id="IPR016161">
    <property type="entry name" value="Ald_DH/histidinol_DH"/>
</dbReference>
<keyword evidence="8" id="KW-1185">Reference proteome</keyword>
<evidence type="ECO:0000256" key="3">
    <source>
        <dbReference type="ARBA" id="ARBA00023027"/>
    </source>
</evidence>
<dbReference type="GO" id="GO:0016620">
    <property type="term" value="F:oxidoreductase activity, acting on the aldehyde or oxo group of donors, NAD or NADP as acceptor"/>
    <property type="evidence" value="ECO:0007669"/>
    <property type="project" value="InterPro"/>
</dbReference>
<dbReference type="EMBL" id="JAVFKY010000002">
    <property type="protein sequence ID" value="KAK5581284.1"/>
    <property type="molecule type" value="Genomic_DNA"/>
</dbReference>
<dbReference type="InterPro" id="IPR029510">
    <property type="entry name" value="Ald_DH_CS_GLU"/>
</dbReference>
<protein>
    <recommendedName>
        <fullName evidence="6">Aldehyde dehydrogenase domain-containing protein</fullName>
    </recommendedName>
</protein>
<dbReference type="AlphaFoldDB" id="A0AAN7YRD2"/>
<dbReference type="Gene3D" id="3.40.605.10">
    <property type="entry name" value="Aldehyde Dehydrogenase, Chain A, domain 1"/>
    <property type="match status" value="1"/>
</dbReference>
<gene>
    <name evidence="7" type="ORF">RB653_001315</name>
</gene>
<keyword evidence="3" id="KW-0520">NAD</keyword>
<feature type="domain" description="Aldehyde dehydrogenase" evidence="6">
    <location>
        <begin position="21"/>
        <end position="490"/>
    </location>
</feature>
<dbReference type="CDD" id="cd07093">
    <property type="entry name" value="ALDH_F8_HMSADH"/>
    <property type="match status" value="1"/>
</dbReference>
<evidence type="ECO:0000313" key="8">
    <source>
        <dbReference type="Proteomes" id="UP001344447"/>
    </source>
</evidence>
<evidence type="ECO:0000259" key="6">
    <source>
        <dbReference type="Pfam" id="PF00171"/>
    </source>
</evidence>